<accession>A0A7S9L920</accession>
<feature type="domain" description="DUF4365" evidence="1">
    <location>
        <begin position="19"/>
        <end position="139"/>
    </location>
</feature>
<evidence type="ECO:0000313" key="2">
    <source>
        <dbReference type="EMBL" id="QPH49674.1"/>
    </source>
</evidence>
<gene>
    <name evidence="2" type="ORF">IZU98_02785</name>
</gene>
<dbReference type="AlphaFoldDB" id="A0A7S9L920"/>
<dbReference type="InterPro" id="IPR025375">
    <property type="entry name" value="DUF4365"/>
</dbReference>
<dbReference type="Pfam" id="PF14280">
    <property type="entry name" value="DUF4365"/>
    <property type="match status" value="1"/>
</dbReference>
<evidence type="ECO:0000313" key="3">
    <source>
        <dbReference type="Proteomes" id="UP000594430"/>
    </source>
</evidence>
<protein>
    <submittedName>
        <fullName evidence="2">DUF4365 domain-containing protein</fullName>
    </submittedName>
</protein>
<evidence type="ECO:0000259" key="1">
    <source>
        <dbReference type="Pfam" id="PF14280"/>
    </source>
</evidence>
<sequence>MKYPSKTATGDAGEYFFAYLISYVLGWPCRLFDIDIGIDAQVEILDENRNSTGRFVAFQVKTSAEEEPQPYWYVSKNQLDYWRDMDIPVFVALVSLKNQTIHLHQIKKKSRYRVTEKNSVRIDFDLVRERFSESSGKRIKAAAEESTMSAIQEHLSKVQIKIDEVKSAIEEMDDYSDPPNLIDVMNSRGEAYNDLLRAKALSASYKIGAPECKQMEEALEEALNELRTFMEDWNMHIDWDDRKNGNGEIQKFIDEV</sequence>
<organism evidence="2 3">
    <name type="scientific">Pseudomonas fulva</name>
    <dbReference type="NCBI Taxonomy" id="47880"/>
    <lineage>
        <taxon>Bacteria</taxon>
        <taxon>Pseudomonadati</taxon>
        <taxon>Pseudomonadota</taxon>
        <taxon>Gammaproteobacteria</taxon>
        <taxon>Pseudomonadales</taxon>
        <taxon>Pseudomonadaceae</taxon>
        <taxon>Pseudomonas</taxon>
    </lineage>
</organism>
<name>A0A7S9L920_9PSED</name>
<proteinExistence type="predicted"/>
<dbReference type="RefSeq" id="WP_196110346.1">
    <property type="nucleotide sequence ID" value="NZ_CP064943.1"/>
</dbReference>
<reference evidence="2 3" key="1">
    <citation type="submission" date="2020-11" db="EMBL/GenBank/DDBJ databases">
        <title>Pseudomonas fulva producing VIM-24.</title>
        <authorList>
            <person name="Liu S."/>
        </authorList>
    </citation>
    <scope>NUCLEOTIDE SEQUENCE [LARGE SCALE GENOMIC DNA]</scope>
    <source>
        <strain evidence="2 3">ZDHY414</strain>
    </source>
</reference>
<dbReference type="EMBL" id="CP064946">
    <property type="protein sequence ID" value="QPH49674.1"/>
    <property type="molecule type" value="Genomic_DNA"/>
</dbReference>
<dbReference type="Proteomes" id="UP000594430">
    <property type="component" value="Chromosome"/>
</dbReference>